<feature type="domain" description="Bifunctional inhibitor/plant lipid transfer protein/seed storage helical" evidence="3">
    <location>
        <begin position="31"/>
        <end position="115"/>
    </location>
</feature>
<reference evidence="4" key="1">
    <citation type="submission" date="2006-07" db="EMBL/GenBank/DDBJ databases">
        <title>Purification, characterization, and molecular cloning of a lipid transfer protein gene from ginkgo seeds.</title>
        <authorList>
            <person name="Hatano K.-I."/>
            <person name="Sawano Y."/>
            <person name="Miyakawa T."/>
            <person name="Yamazaki H."/>
            <person name="Tanokura M."/>
        </authorList>
    </citation>
    <scope>NUCLEOTIDE SEQUENCE</scope>
</reference>
<dbReference type="GO" id="GO:0006869">
    <property type="term" value="P:lipid transport"/>
    <property type="evidence" value="ECO:0007669"/>
    <property type="project" value="InterPro"/>
</dbReference>
<keyword evidence="1" id="KW-0813">Transport</keyword>
<dbReference type="AlphaFoldDB" id="A9X6V0"/>
<organism evidence="4">
    <name type="scientific">Ginkgo biloba</name>
    <name type="common">Ginkgo</name>
    <name type="synonym">Maidenhair tree</name>
    <dbReference type="NCBI Taxonomy" id="3311"/>
    <lineage>
        <taxon>Eukaryota</taxon>
        <taxon>Viridiplantae</taxon>
        <taxon>Streptophyta</taxon>
        <taxon>Embryophyta</taxon>
        <taxon>Tracheophyta</taxon>
        <taxon>Spermatophyta</taxon>
        <taxon>Ginkgoidae</taxon>
        <taxon>Ginkgoales</taxon>
        <taxon>Ginkgoaceae</taxon>
        <taxon>Ginkgo</taxon>
    </lineage>
</organism>
<dbReference type="Pfam" id="PF00234">
    <property type="entry name" value="Tryp_alpha_amyl"/>
    <property type="match status" value="1"/>
</dbReference>
<dbReference type="SUPFAM" id="SSF47699">
    <property type="entry name" value="Bifunctional inhibitor/lipid-transfer protein/seed storage 2S albumin"/>
    <property type="match status" value="1"/>
</dbReference>
<dbReference type="InterPro" id="IPR016140">
    <property type="entry name" value="Bifunc_inhib/LTP/seed_store"/>
</dbReference>
<reference evidence="4" key="2">
    <citation type="journal article" date="2008" name="Plant Physiol.">
        <title>Proteinase inhibitor from ginkgo seeds is a member of the plant nonspecific lipid transfer protein gene family.</title>
        <authorList>
            <person name="Sawano Y."/>
            <person name="Hatano K."/>
            <person name="Miyakawa T."/>
            <person name="Komagata H."/>
            <person name="Miyauchi Y."/>
            <person name="Yamazaki H."/>
            <person name="Tanokura M."/>
        </authorList>
    </citation>
    <scope>NUCLEOTIDE SEQUENCE</scope>
</reference>
<evidence type="ECO:0000256" key="1">
    <source>
        <dbReference type="RuleBase" id="RU000628"/>
    </source>
</evidence>
<comment type="function">
    <text evidence="1">Plant non-specific lipid-transfer proteins transfer phospholipids as well as galactolipids across membranes. May play a role in wax or cutin deposition in the cell walls of expanding epidermal cells and certain secretory tissues.</text>
</comment>
<proteinExistence type="evidence at transcript level"/>
<dbReference type="InterPro" id="IPR036312">
    <property type="entry name" value="Bifun_inhib/LTP/seed_sf"/>
</dbReference>
<evidence type="ECO:0000313" key="4">
    <source>
        <dbReference type="EMBL" id="ABI26087.1"/>
    </source>
</evidence>
<keyword evidence="1" id="KW-0446">Lipid-binding</keyword>
<dbReference type="EMBL" id="DQ836633">
    <property type="protein sequence ID" value="ABI26087.1"/>
    <property type="molecule type" value="mRNA"/>
</dbReference>
<keyword evidence="2" id="KW-0732">Signal</keyword>
<dbReference type="GO" id="GO:0008289">
    <property type="term" value="F:lipid binding"/>
    <property type="evidence" value="ECO:0007669"/>
    <property type="project" value="UniProtKB-KW"/>
</dbReference>
<name>A9X6V0_GINBI</name>
<dbReference type="SMART" id="SM00499">
    <property type="entry name" value="AAI"/>
    <property type="match status" value="1"/>
</dbReference>
<evidence type="ECO:0000256" key="2">
    <source>
        <dbReference type="SAM" id="SignalP"/>
    </source>
</evidence>
<dbReference type="PANTHER" id="PTHR33076">
    <property type="entry name" value="NON-SPECIFIC LIPID-TRANSFER PROTEIN 2-RELATED"/>
    <property type="match status" value="1"/>
</dbReference>
<protein>
    <recommendedName>
        <fullName evidence="1">Non-specific lipid-transfer protein</fullName>
    </recommendedName>
</protein>
<dbReference type="PRINTS" id="PR00382">
    <property type="entry name" value="LIPIDTRNSFER"/>
</dbReference>
<dbReference type="PROSITE" id="PS00597">
    <property type="entry name" value="PLANT_LTP"/>
    <property type="match status" value="1"/>
</dbReference>
<sequence length="119" mass="12549">MMKISWQLWLLVAFAVMVCVWTPLSTAAPGCDTVDTDLAPCISYLQTGTGNPTVQCCSGVKTLAGTAQTTEDRKAICECIKTAAIRVKPVANAVKSLPGLCSVTLPFPISIATDCNKIV</sequence>
<dbReference type="InterPro" id="IPR000528">
    <property type="entry name" value="Plant_nsLTP"/>
</dbReference>
<feature type="signal peptide" evidence="2">
    <location>
        <begin position="1"/>
        <end position="27"/>
    </location>
</feature>
<dbReference type="CDD" id="cd01960">
    <property type="entry name" value="nsLTP1"/>
    <property type="match status" value="1"/>
</dbReference>
<evidence type="ECO:0000259" key="3">
    <source>
        <dbReference type="SMART" id="SM00499"/>
    </source>
</evidence>
<feature type="chain" id="PRO_5002744510" description="Non-specific lipid-transfer protein" evidence="2">
    <location>
        <begin position="28"/>
        <end position="119"/>
    </location>
</feature>
<comment type="similarity">
    <text evidence="1">Belongs to the plant LTP family.</text>
</comment>
<dbReference type="Gene3D" id="1.10.110.10">
    <property type="entry name" value="Plant lipid-transfer and hydrophobic proteins"/>
    <property type="match status" value="1"/>
</dbReference>
<accession>A9X6V0</accession>